<sequence>MFSDMKLRGHWSWQYNLQFFWPQINTVGA</sequence>
<dbReference type="EMBL" id="CASHTH010001725">
    <property type="protein sequence ID" value="CAI8019097.1"/>
    <property type="molecule type" value="Genomic_DNA"/>
</dbReference>
<evidence type="ECO:0000313" key="1">
    <source>
        <dbReference type="EMBL" id="CAI8019097.1"/>
    </source>
</evidence>
<dbReference type="AlphaFoldDB" id="A0AA35RZ39"/>
<keyword evidence="2" id="KW-1185">Reference proteome</keyword>
<proteinExistence type="predicted"/>
<name>A0AA35RZ39_GEOBA</name>
<evidence type="ECO:0000313" key="2">
    <source>
        <dbReference type="Proteomes" id="UP001174909"/>
    </source>
</evidence>
<accession>A0AA35RZ39</accession>
<organism evidence="1 2">
    <name type="scientific">Geodia barretti</name>
    <name type="common">Barrett's horny sponge</name>
    <dbReference type="NCBI Taxonomy" id="519541"/>
    <lineage>
        <taxon>Eukaryota</taxon>
        <taxon>Metazoa</taxon>
        <taxon>Porifera</taxon>
        <taxon>Demospongiae</taxon>
        <taxon>Heteroscleromorpha</taxon>
        <taxon>Tetractinellida</taxon>
        <taxon>Astrophorina</taxon>
        <taxon>Geodiidae</taxon>
        <taxon>Geodia</taxon>
    </lineage>
</organism>
<reference evidence="1" key="1">
    <citation type="submission" date="2023-03" db="EMBL/GenBank/DDBJ databases">
        <authorList>
            <person name="Steffen K."/>
            <person name="Cardenas P."/>
        </authorList>
    </citation>
    <scope>NUCLEOTIDE SEQUENCE</scope>
</reference>
<protein>
    <submittedName>
        <fullName evidence="1">Uncharacterized protein</fullName>
    </submittedName>
</protein>
<gene>
    <name evidence="1" type="ORF">GBAR_LOCUS11506</name>
</gene>
<comment type="caution">
    <text evidence="1">The sequence shown here is derived from an EMBL/GenBank/DDBJ whole genome shotgun (WGS) entry which is preliminary data.</text>
</comment>
<dbReference type="Proteomes" id="UP001174909">
    <property type="component" value="Unassembled WGS sequence"/>
</dbReference>